<keyword evidence="6" id="KW-1133">Transmembrane helix</keyword>
<evidence type="ECO:0000256" key="2">
    <source>
        <dbReference type="ARBA" id="ARBA00022723"/>
    </source>
</evidence>
<dbReference type="PROSITE" id="PS00086">
    <property type="entry name" value="CYTOCHROME_P450"/>
    <property type="match status" value="1"/>
</dbReference>
<dbReference type="InterPro" id="IPR001128">
    <property type="entry name" value="Cyt_P450"/>
</dbReference>
<keyword evidence="8" id="KW-1185">Reference proteome</keyword>
<dbReference type="Gene3D" id="1.10.630.10">
    <property type="entry name" value="Cytochrome P450"/>
    <property type="match status" value="1"/>
</dbReference>
<evidence type="ECO:0000313" key="7">
    <source>
        <dbReference type="EMBL" id="KAL1867565.1"/>
    </source>
</evidence>
<dbReference type="InterPro" id="IPR017972">
    <property type="entry name" value="Cyt_P450_CS"/>
</dbReference>
<keyword evidence="6" id="KW-0472">Membrane</keyword>
<dbReference type="InterPro" id="IPR050364">
    <property type="entry name" value="Cytochrome_P450_fung"/>
</dbReference>
<dbReference type="Proteomes" id="UP001583193">
    <property type="component" value="Unassembled WGS sequence"/>
</dbReference>
<dbReference type="PRINTS" id="PR00463">
    <property type="entry name" value="EP450I"/>
</dbReference>
<keyword evidence="2 5" id="KW-0479">Metal-binding</keyword>
<dbReference type="PRINTS" id="PR00385">
    <property type="entry name" value="P450"/>
</dbReference>
<protein>
    <recommendedName>
        <fullName evidence="9">Cytochrome P450</fullName>
    </recommendedName>
</protein>
<evidence type="ECO:0000256" key="4">
    <source>
        <dbReference type="ARBA" id="ARBA00023004"/>
    </source>
</evidence>
<dbReference type="PANTHER" id="PTHR46300">
    <property type="entry name" value="P450, PUTATIVE (EUROFUNG)-RELATED-RELATED"/>
    <property type="match status" value="1"/>
</dbReference>
<evidence type="ECO:0000256" key="1">
    <source>
        <dbReference type="ARBA" id="ARBA00010617"/>
    </source>
</evidence>
<organism evidence="7 8">
    <name type="scientific">Paecilomyces lecythidis</name>
    <dbReference type="NCBI Taxonomy" id="3004212"/>
    <lineage>
        <taxon>Eukaryota</taxon>
        <taxon>Fungi</taxon>
        <taxon>Dikarya</taxon>
        <taxon>Ascomycota</taxon>
        <taxon>Pezizomycotina</taxon>
        <taxon>Eurotiomycetes</taxon>
        <taxon>Eurotiomycetidae</taxon>
        <taxon>Eurotiales</taxon>
        <taxon>Thermoascaceae</taxon>
        <taxon>Paecilomyces</taxon>
    </lineage>
</organism>
<dbReference type="Pfam" id="PF00067">
    <property type="entry name" value="p450"/>
    <property type="match status" value="1"/>
</dbReference>
<evidence type="ECO:0000256" key="3">
    <source>
        <dbReference type="ARBA" id="ARBA00023002"/>
    </source>
</evidence>
<sequence length="519" mass="58618">MSLLLPTWIVTITTRIILIPVLVLVVYLISNEVVRWSRRIRGLSGPPGLPLVGNLLDINKSYTAEIYRQWSLEYGPVYQVQLGNSTVVIVNAAEDAKTLFLNQTSSLISRPLFHIFHKLVSKDVASIGTSPWNESCKNRRKAAAASLNRPKVQSYEPLILRETADFIGDLVAESKSGVNDVDFAAAIQRLALNTVMTLNYGIRIANMTTMKHESFYGEIIEVENEISRLRSTSKNLTNYIPLLQFLEPIFWRKSSAHAADIGNRRIRYNDELLHRLKDAMAKGVDRPCIQGNVLRDPEALGLSNNELLSISLSMMAGADSVQPTIGWIFLLLAHRGDIQKRAFEEFKNVVKDGYSLHETQDVEYILLLVKEALRFYSPLPLSMPRESTTELHYKGTIIPKGTMVFLNAWACNHDPALFAEPWEFRPERWQDVGLEKHAHQFAFGYGSRMCIATHLATRLIYTVLYHTVANFELQPARDATPEEWDAVKGLKDPTALNASPKASKARFVDRHLSFQAELN</sequence>
<keyword evidence="3 5" id="KW-0560">Oxidoreductase</keyword>
<accession>A0ABR3WV84</accession>
<gene>
    <name evidence="7" type="ORF">Plec18167_008565</name>
</gene>
<evidence type="ECO:0000313" key="8">
    <source>
        <dbReference type="Proteomes" id="UP001583193"/>
    </source>
</evidence>
<keyword evidence="4 5" id="KW-0408">Iron</keyword>
<dbReference type="PANTHER" id="PTHR46300:SF9">
    <property type="entry name" value="P450, PUTATIVE-RELATED"/>
    <property type="match status" value="1"/>
</dbReference>
<evidence type="ECO:0000256" key="5">
    <source>
        <dbReference type="RuleBase" id="RU000461"/>
    </source>
</evidence>
<comment type="similarity">
    <text evidence="1 5">Belongs to the cytochrome P450 family.</text>
</comment>
<keyword evidence="5" id="KW-0349">Heme</keyword>
<feature type="transmembrane region" description="Helical" evidence="6">
    <location>
        <begin position="6"/>
        <end position="29"/>
    </location>
</feature>
<comment type="caution">
    <text evidence="7">The sequence shown here is derived from an EMBL/GenBank/DDBJ whole genome shotgun (WGS) entry which is preliminary data.</text>
</comment>
<evidence type="ECO:0008006" key="9">
    <source>
        <dbReference type="Google" id="ProtNLM"/>
    </source>
</evidence>
<proteinExistence type="inferred from homology"/>
<dbReference type="SUPFAM" id="SSF48264">
    <property type="entry name" value="Cytochrome P450"/>
    <property type="match status" value="1"/>
</dbReference>
<keyword evidence="5" id="KW-0503">Monooxygenase</keyword>
<keyword evidence="6" id="KW-0812">Transmembrane</keyword>
<name>A0ABR3WV84_9EURO</name>
<evidence type="ECO:0000256" key="6">
    <source>
        <dbReference type="SAM" id="Phobius"/>
    </source>
</evidence>
<dbReference type="InterPro" id="IPR036396">
    <property type="entry name" value="Cyt_P450_sf"/>
</dbReference>
<dbReference type="InterPro" id="IPR002401">
    <property type="entry name" value="Cyt_P450_E_grp-I"/>
</dbReference>
<reference evidence="7 8" key="1">
    <citation type="journal article" date="2024" name="IMA Fungus">
        <title>IMA Genome - F19 : A genome assembly and annotation guide to empower mycologists, including annotated draft genome sequences of Ceratocystis pirilliformis, Diaporthe australafricana, Fusarium ophioides, Paecilomyces lecythidis, and Sporothrix stenoceras.</title>
        <authorList>
            <person name="Aylward J."/>
            <person name="Wilson A.M."/>
            <person name="Visagie C.M."/>
            <person name="Spraker J."/>
            <person name="Barnes I."/>
            <person name="Buitendag C."/>
            <person name="Ceriani C."/>
            <person name="Del Mar Angel L."/>
            <person name="du Plessis D."/>
            <person name="Fuchs T."/>
            <person name="Gasser K."/>
            <person name="Kramer D."/>
            <person name="Li W."/>
            <person name="Munsamy K."/>
            <person name="Piso A."/>
            <person name="Price J.L."/>
            <person name="Sonnekus B."/>
            <person name="Thomas C."/>
            <person name="van der Nest A."/>
            <person name="van Dijk A."/>
            <person name="van Heerden A."/>
            <person name="van Vuuren N."/>
            <person name="Yilmaz N."/>
            <person name="Duong T.A."/>
            <person name="van der Merwe N.A."/>
            <person name="Wingfield M.J."/>
            <person name="Wingfield B.D."/>
        </authorList>
    </citation>
    <scope>NUCLEOTIDE SEQUENCE [LARGE SCALE GENOMIC DNA]</scope>
    <source>
        <strain evidence="7 8">CMW 18167</strain>
    </source>
</reference>
<dbReference type="EMBL" id="JAVDPF010000043">
    <property type="protein sequence ID" value="KAL1867565.1"/>
    <property type="molecule type" value="Genomic_DNA"/>
</dbReference>